<reference evidence="1" key="1">
    <citation type="submission" date="2019-06" db="EMBL/GenBank/DDBJ databases">
        <authorList>
            <person name="Zheng W."/>
        </authorList>
    </citation>
    <scope>NUCLEOTIDE SEQUENCE</scope>
    <source>
        <strain evidence="1">QDHG01</strain>
    </source>
</reference>
<dbReference type="EMBL" id="RRYP01019559">
    <property type="protein sequence ID" value="TNV73201.1"/>
    <property type="molecule type" value="Genomic_DNA"/>
</dbReference>
<keyword evidence="2" id="KW-1185">Reference proteome</keyword>
<organism evidence="1 2">
    <name type="scientific">Halteria grandinella</name>
    <dbReference type="NCBI Taxonomy" id="5974"/>
    <lineage>
        <taxon>Eukaryota</taxon>
        <taxon>Sar</taxon>
        <taxon>Alveolata</taxon>
        <taxon>Ciliophora</taxon>
        <taxon>Intramacronucleata</taxon>
        <taxon>Spirotrichea</taxon>
        <taxon>Stichotrichia</taxon>
        <taxon>Sporadotrichida</taxon>
        <taxon>Halteriidae</taxon>
        <taxon>Halteria</taxon>
    </lineage>
</organism>
<protein>
    <submittedName>
        <fullName evidence="1">Uncharacterized protein</fullName>
    </submittedName>
</protein>
<proteinExistence type="predicted"/>
<sequence length="127" mass="14418">MRARSREPVNFACLNFQQFVKNHHEKPQHLLIQHFAISQLPFVANCQADCIKVLVRGLGWLPLEHFGSPFSLTRSPWKIHLFHTGCSRLPIFRNPAIFMQNSWLAEGSLSNCQAETSGMRGSAVMAE</sequence>
<gene>
    <name evidence="1" type="ORF">FGO68_gene5305</name>
</gene>
<name>A0A8J8NDV0_HALGN</name>
<evidence type="ECO:0000313" key="2">
    <source>
        <dbReference type="Proteomes" id="UP000785679"/>
    </source>
</evidence>
<evidence type="ECO:0000313" key="1">
    <source>
        <dbReference type="EMBL" id="TNV73201.1"/>
    </source>
</evidence>
<dbReference type="Proteomes" id="UP000785679">
    <property type="component" value="Unassembled WGS sequence"/>
</dbReference>
<accession>A0A8J8NDV0</accession>
<dbReference type="AlphaFoldDB" id="A0A8J8NDV0"/>
<comment type="caution">
    <text evidence="1">The sequence shown here is derived from an EMBL/GenBank/DDBJ whole genome shotgun (WGS) entry which is preliminary data.</text>
</comment>